<gene>
    <name evidence="2" type="ORF">CQW34_04301</name>
</gene>
<dbReference type="AlphaFoldDB" id="A0A2M9V1B3"/>
<comment type="caution">
    <text evidence="2">The sequence shown here is derived from an EMBL/GenBank/DDBJ whole genome shotgun (WGS) entry which is preliminary data.</text>
</comment>
<evidence type="ECO:0000313" key="2">
    <source>
        <dbReference type="EMBL" id="PJY69789.1"/>
    </source>
</evidence>
<dbReference type="RefSeq" id="WP_050441470.1">
    <property type="nucleotide sequence ID" value="NZ_CAAKNW010000067.1"/>
</dbReference>
<feature type="transmembrane region" description="Helical" evidence="1">
    <location>
        <begin position="119"/>
        <end position="145"/>
    </location>
</feature>
<keyword evidence="2" id="KW-0808">Transferase</keyword>
<feature type="transmembrane region" description="Helical" evidence="1">
    <location>
        <begin position="54"/>
        <end position="85"/>
    </location>
</feature>
<name>A0A2M9V1B3_BACFG</name>
<keyword evidence="1" id="KW-0472">Membrane</keyword>
<dbReference type="Proteomes" id="UP000231846">
    <property type="component" value="Unassembled WGS sequence"/>
</dbReference>
<dbReference type="InterPro" id="IPR043130">
    <property type="entry name" value="CDP-OH_PTrfase_TM_dom"/>
</dbReference>
<feature type="transmembrane region" description="Helical" evidence="1">
    <location>
        <begin position="185"/>
        <end position="208"/>
    </location>
</feature>
<evidence type="ECO:0000256" key="1">
    <source>
        <dbReference type="SAM" id="Phobius"/>
    </source>
</evidence>
<dbReference type="Pfam" id="PF01066">
    <property type="entry name" value="CDP-OH_P_transf"/>
    <property type="match status" value="1"/>
</dbReference>
<sequence>METNSLSVKEIRCKYQHNKFYDGYLVDHFCQIFSPYFTWLFVRLGWTPNYVTSLMIIFGILGATFFVIPSLSFKIVGVLFIYLWYIMDISDGEVARATKTFSKFGQEFDYTAHVINHPLFVLSFTLCIIQANILYGLLIVGLGLVDMIFRNLVAFNSIKMLKESSAENGTTQESNNSLLKFMKHIFLSIITFPNFVLVFPVLFLWDTIYCCDYAFVFLCIVLLGSILVTFLCMRQWLRTVLNIY</sequence>
<proteinExistence type="predicted"/>
<feature type="transmembrane region" description="Helical" evidence="1">
    <location>
        <begin position="214"/>
        <end position="233"/>
    </location>
</feature>
<feature type="transmembrane region" description="Helical" evidence="1">
    <location>
        <begin position="24"/>
        <end position="42"/>
    </location>
</feature>
<dbReference type="Gene3D" id="1.20.120.1760">
    <property type="match status" value="1"/>
</dbReference>
<protein>
    <submittedName>
        <fullName evidence="2">CDP-alcohol phosphatidyltransferase</fullName>
    </submittedName>
</protein>
<dbReference type="GO" id="GO:0016020">
    <property type="term" value="C:membrane"/>
    <property type="evidence" value="ECO:0007669"/>
    <property type="project" value="InterPro"/>
</dbReference>
<evidence type="ECO:0000313" key="3">
    <source>
        <dbReference type="Proteomes" id="UP000231846"/>
    </source>
</evidence>
<organism evidence="2 3">
    <name type="scientific">Bacteroides fragilis</name>
    <dbReference type="NCBI Taxonomy" id="817"/>
    <lineage>
        <taxon>Bacteria</taxon>
        <taxon>Pseudomonadati</taxon>
        <taxon>Bacteroidota</taxon>
        <taxon>Bacteroidia</taxon>
        <taxon>Bacteroidales</taxon>
        <taxon>Bacteroidaceae</taxon>
        <taxon>Bacteroides</taxon>
    </lineage>
</organism>
<accession>A0A2M9V1B3</accession>
<keyword evidence="1" id="KW-1133">Transmembrane helix</keyword>
<dbReference type="GO" id="GO:0016780">
    <property type="term" value="F:phosphotransferase activity, for other substituted phosphate groups"/>
    <property type="evidence" value="ECO:0007669"/>
    <property type="project" value="InterPro"/>
</dbReference>
<dbReference type="InterPro" id="IPR000462">
    <property type="entry name" value="CDP-OH_P_trans"/>
</dbReference>
<dbReference type="EMBL" id="PDCW01000056">
    <property type="protein sequence ID" value="PJY69789.1"/>
    <property type="molecule type" value="Genomic_DNA"/>
</dbReference>
<keyword evidence="1" id="KW-0812">Transmembrane</keyword>
<dbReference type="GO" id="GO:0008654">
    <property type="term" value="P:phospholipid biosynthetic process"/>
    <property type="evidence" value="ECO:0007669"/>
    <property type="project" value="InterPro"/>
</dbReference>
<reference evidence="2 3" key="1">
    <citation type="journal article" date="2017" name="MBio">
        <title>Gut Symbiont Bacteroides fragilis Secretes a Eukaryotic-Like Ubiquitin Protein That Mediates Intraspecies Antagonism.</title>
        <authorList>
            <person name="Chatzidaki-Livanis M."/>
            <person name="Coyne M.J."/>
            <person name="Roelofs K.G."/>
            <person name="Gentyala R.R."/>
            <person name="Caldwell J.M."/>
            <person name="Comstock L.E."/>
        </authorList>
    </citation>
    <scope>NUCLEOTIDE SEQUENCE [LARGE SCALE GENOMIC DNA]</scope>
    <source>
        <strain evidence="2 3">12905</strain>
    </source>
</reference>